<sequence>MYEKLLIEYEEEVEVIESPLPGKLKGLYSDSTIVINSKLTSTEKACVIAEELGHHYTTAGNILDQSEVSNRKLEKTARNWGYEKLVGLIDLVNAYKSGVRNRHELAEFLGVTEEFIENALNYYREKHGLFTTVDNYIVYFEPLGIFEKF</sequence>
<dbReference type="EMBL" id="MKIE01000014">
    <property type="protein sequence ID" value="OHW61413.1"/>
    <property type="molecule type" value="Genomic_DNA"/>
</dbReference>
<evidence type="ECO:0000259" key="1">
    <source>
        <dbReference type="Pfam" id="PF06114"/>
    </source>
</evidence>
<dbReference type="Pfam" id="PF06114">
    <property type="entry name" value="Peptidase_M78"/>
    <property type="match status" value="1"/>
</dbReference>
<feature type="domain" description="IrrE N-terminal-like" evidence="1">
    <location>
        <begin position="13"/>
        <end position="120"/>
    </location>
</feature>
<accession>A0A1S1V432</accession>
<comment type="caution">
    <text evidence="2">The sequence shown here is derived from an EMBL/GenBank/DDBJ whole genome shotgun (WGS) entry which is preliminary data.</text>
</comment>
<name>A0A1S1V432_9FIRM</name>
<reference evidence="2 3" key="1">
    <citation type="submission" date="2016-09" db="EMBL/GenBank/DDBJ databases">
        <title>Genome sequence of Eubacterium angustum.</title>
        <authorList>
            <person name="Poehlein A."/>
            <person name="Daniel R."/>
        </authorList>
    </citation>
    <scope>NUCLEOTIDE SEQUENCE [LARGE SCALE GENOMIC DNA]</scope>
    <source>
        <strain evidence="2 3">DSM 1989</strain>
    </source>
</reference>
<evidence type="ECO:0000313" key="2">
    <source>
        <dbReference type="EMBL" id="OHW61413.1"/>
    </source>
</evidence>
<protein>
    <recommendedName>
        <fullName evidence="1">IrrE N-terminal-like domain-containing protein</fullName>
    </recommendedName>
</protein>
<keyword evidence="3" id="KW-1185">Reference proteome</keyword>
<dbReference type="STRING" id="39480.EUAN_22630"/>
<dbReference type="Proteomes" id="UP000180254">
    <property type="component" value="Unassembled WGS sequence"/>
</dbReference>
<dbReference type="InterPro" id="IPR010359">
    <property type="entry name" value="IrrE_HExxH"/>
</dbReference>
<gene>
    <name evidence="2" type="ORF">EUAN_22630</name>
</gene>
<proteinExistence type="predicted"/>
<dbReference type="OrthoDB" id="1707128at2"/>
<organism evidence="2 3">
    <name type="scientific">Andreesenia angusta</name>
    <dbReference type="NCBI Taxonomy" id="39480"/>
    <lineage>
        <taxon>Bacteria</taxon>
        <taxon>Bacillati</taxon>
        <taxon>Bacillota</taxon>
        <taxon>Tissierellia</taxon>
        <taxon>Tissierellales</taxon>
        <taxon>Gottschalkiaceae</taxon>
        <taxon>Andreesenia</taxon>
    </lineage>
</organism>
<dbReference type="RefSeq" id="WP_071064524.1">
    <property type="nucleotide sequence ID" value="NZ_MKIE01000014.1"/>
</dbReference>
<dbReference type="AlphaFoldDB" id="A0A1S1V432"/>
<evidence type="ECO:0000313" key="3">
    <source>
        <dbReference type="Proteomes" id="UP000180254"/>
    </source>
</evidence>